<proteinExistence type="predicted"/>
<evidence type="ECO:0008006" key="8">
    <source>
        <dbReference type="Google" id="ProtNLM"/>
    </source>
</evidence>
<keyword evidence="7" id="KW-1185">Reference proteome</keyword>
<evidence type="ECO:0000313" key="6">
    <source>
        <dbReference type="EMBL" id="CAL1529992.1"/>
    </source>
</evidence>
<protein>
    <recommendedName>
        <fullName evidence="8">X-ray radiation resistance-associated protein 1</fullName>
    </recommendedName>
</protein>
<evidence type="ECO:0000256" key="1">
    <source>
        <dbReference type="ARBA" id="ARBA00004496"/>
    </source>
</evidence>
<dbReference type="SUPFAM" id="SSF52058">
    <property type="entry name" value="L domain-like"/>
    <property type="match status" value="1"/>
</dbReference>
<feature type="compositionally biased region" description="Basic and acidic residues" evidence="5">
    <location>
        <begin position="623"/>
        <end position="633"/>
    </location>
</feature>
<feature type="compositionally biased region" description="Low complexity" evidence="5">
    <location>
        <begin position="581"/>
        <end position="591"/>
    </location>
</feature>
<evidence type="ECO:0000256" key="3">
    <source>
        <dbReference type="ARBA" id="ARBA00022614"/>
    </source>
</evidence>
<organism evidence="6 7">
    <name type="scientific">Lymnaea stagnalis</name>
    <name type="common">Great pond snail</name>
    <name type="synonym">Helix stagnalis</name>
    <dbReference type="NCBI Taxonomy" id="6523"/>
    <lineage>
        <taxon>Eukaryota</taxon>
        <taxon>Metazoa</taxon>
        <taxon>Spiralia</taxon>
        <taxon>Lophotrochozoa</taxon>
        <taxon>Mollusca</taxon>
        <taxon>Gastropoda</taxon>
        <taxon>Heterobranchia</taxon>
        <taxon>Euthyneura</taxon>
        <taxon>Panpulmonata</taxon>
        <taxon>Hygrophila</taxon>
        <taxon>Lymnaeoidea</taxon>
        <taxon>Lymnaeidae</taxon>
        <taxon>Lymnaea</taxon>
    </lineage>
</organism>
<accession>A0AAV2H8H2</accession>
<gene>
    <name evidence="6" type="ORF">GSLYS_00004125001</name>
</gene>
<dbReference type="PROSITE" id="PS51450">
    <property type="entry name" value="LRR"/>
    <property type="match status" value="3"/>
</dbReference>
<dbReference type="EMBL" id="CAXITT010000060">
    <property type="protein sequence ID" value="CAL1529992.1"/>
    <property type="molecule type" value="Genomic_DNA"/>
</dbReference>
<feature type="region of interest" description="Disordered" evidence="5">
    <location>
        <begin position="296"/>
        <end position="329"/>
    </location>
</feature>
<dbReference type="GO" id="GO:0005634">
    <property type="term" value="C:nucleus"/>
    <property type="evidence" value="ECO:0007669"/>
    <property type="project" value="TreeGrafter"/>
</dbReference>
<evidence type="ECO:0000256" key="4">
    <source>
        <dbReference type="ARBA" id="ARBA00022737"/>
    </source>
</evidence>
<dbReference type="Proteomes" id="UP001497497">
    <property type="component" value="Unassembled WGS sequence"/>
</dbReference>
<keyword evidence="4" id="KW-0677">Repeat</keyword>
<dbReference type="Gene3D" id="3.80.10.10">
    <property type="entry name" value="Ribonuclease Inhibitor"/>
    <property type="match status" value="2"/>
</dbReference>
<reference evidence="6 7" key="1">
    <citation type="submission" date="2024-04" db="EMBL/GenBank/DDBJ databases">
        <authorList>
            <consortium name="Genoscope - CEA"/>
            <person name="William W."/>
        </authorList>
    </citation>
    <scope>NUCLEOTIDE SEQUENCE [LARGE SCALE GENOMIC DNA]</scope>
</reference>
<feature type="region of interest" description="Disordered" evidence="5">
    <location>
        <begin position="544"/>
        <end position="633"/>
    </location>
</feature>
<dbReference type="AlphaFoldDB" id="A0AAV2H8H2"/>
<evidence type="ECO:0000313" key="7">
    <source>
        <dbReference type="Proteomes" id="UP001497497"/>
    </source>
</evidence>
<dbReference type="GO" id="GO:0005737">
    <property type="term" value="C:cytoplasm"/>
    <property type="evidence" value="ECO:0007669"/>
    <property type="project" value="UniProtKB-SubCell"/>
</dbReference>
<comment type="caution">
    <text evidence="6">The sequence shown here is derived from an EMBL/GenBank/DDBJ whole genome shotgun (WGS) entry which is preliminary data.</text>
</comment>
<keyword evidence="3" id="KW-0433">Leucine-rich repeat</keyword>
<dbReference type="PANTHER" id="PTHR22710">
    <property type="entry name" value="X-RAY RADIATION RESISTANCE ASSOCIATED PROTEIN 1 XRRA1"/>
    <property type="match status" value="1"/>
</dbReference>
<evidence type="ECO:0000256" key="5">
    <source>
        <dbReference type="SAM" id="MobiDB-lite"/>
    </source>
</evidence>
<evidence type="ECO:0000256" key="2">
    <source>
        <dbReference type="ARBA" id="ARBA00022490"/>
    </source>
</evidence>
<comment type="subcellular location">
    <subcellularLocation>
        <location evidence="1">Cytoplasm</location>
    </subcellularLocation>
</comment>
<keyword evidence="2" id="KW-0963">Cytoplasm</keyword>
<feature type="compositionally biased region" description="Acidic residues" evidence="5">
    <location>
        <begin position="571"/>
        <end position="580"/>
    </location>
</feature>
<dbReference type="InterPro" id="IPR032675">
    <property type="entry name" value="LRR_dom_sf"/>
</dbReference>
<dbReference type="InterPro" id="IPR001611">
    <property type="entry name" value="Leu-rich_rpt"/>
</dbReference>
<dbReference type="PANTHER" id="PTHR22710:SF2">
    <property type="entry name" value="X-RAY RADIATION RESISTANCE-ASSOCIATED PROTEIN 1"/>
    <property type="match status" value="1"/>
</dbReference>
<name>A0AAV2H8H2_LYMST</name>
<sequence>MALSGVKFDDGKAGFVPNCFPVRSTLGQNSNEASGKWLVAHQAEQLRRFKTVLCAKPLTYARIKDERKKSELRDLKLDCHNFQDEGERENEEGKTLDGFFLMKHCCIEDPSDLCSVNIANKELTDVKEDDLTMFENVAYVNAGENYLPFEAFRHFPSLRELELPLNGLRNLQISHSDFTNLEMLDLSYNNLSEDDLLTLGLLSKLKVLHLTGNSFVKLPMDMAMPYLSREKQVRAQRYANLEILLLDDNKLKEMSVFATLAGLPKLRHLDLSKNEINFVPQLKSVEGRVVTQDGKIKRSNRFGSSRKSSRQSKRSSAKDHKQNLVDSAVSHTSTKIDVGEAATESEDITSAESEKIGTSIYVELLIEDLLSHSIHSDLMADVFNTSDLTARIEELGLEASDLSEPQEQQGSQIPPFPELRYLNLVNNLICEEDGLLAVAAWPMLSEIDIYNNPLTTEINGDPPLLKRFLEDRLGIRLNRKKPMNALGYTKKSKAEIRPKNIKITETVPKVPKLSLEEKMMLESPPRLKAISQGHKDNIQCTSLETPILPPITSSPKIDSSDESAENFTQEETVEAEEGDQTQDGQDSQSDTFFMTQLGDVGESQPGHPPKEQSLFGTAATKSGENDKRGTSNAKAVDDKFKGYELLLDIEELDDEPVLPLAKDVQGNLRTLKHTLNHMLVYRDPAVELTHVKKMVQEYRRVPVPPSKPARTYQEKVNDVLTHLKTRSTVEEEKLINVLRDRRQLRKKFPEAENLLGQIQRRYNAVRLHSLKDAKEA</sequence>